<dbReference type="EMBL" id="FXTN01000004">
    <property type="protein sequence ID" value="SMO64569.1"/>
    <property type="molecule type" value="Genomic_DNA"/>
</dbReference>
<dbReference type="InterPro" id="IPR036291">
    <property type="entry name" value="NAD(P)-bd_dom_sf"/>
</dbReference>
<accession>A0A521CYQ3</accession>
<dbReference type="Pfam" id="PF08240">
    <property type="entry name" value="ADH_N"/>
    <property type="match status" value="1"/>
</dbReference>
<dbReference type="PROSITE" id="PS01162">
    <property type="entry name" value="QOR_ZETA_CRYSTAL"/>
    <property type="match status" value="1"/>
</dbReference>
<dbReference type="SUPFAM" id="SSF50129">
    <property type="entry name" value="GroES-like"/>
    <property type="match status" value="1"/>
</dbReference>
<evidence type="ECO:0000256" key="2">
    <source>
        <dbReference type="ARBA" id="ARBA00011881"/>
    </source>
</evidence>
<evidence type="ECO:0000256" key="3">
    <source>
        <dbReference type="ARBA" id="ARBA00022490"/>
    </source>
</evidence>
<proteinExistence type="predicted"/>
<sequence length="320" mass="35050">MKAVVIKNYGGPEVLDISELPTPTITDPSQVLVKVRATSINPLDYQVRRGDYASLFGLPIITGHDIAGDIVAVGEAVKNWRIGDKVYYSPRFGGSGSYAEYHLTEESSLSRMPDNLSYEEAAAVPLVGGTVWEMLAVRASLKKGETILIPGGAGGVGTFAIQVAKSMGAVVFTTGQSALHEDLRKLGADVVIDHHHEDYIEEIKSYTNGKGADVIIDTVGGSMLSDSPLALADYGRVVSLVDIAQPQNLIHAWEKNATYHFVFTRQSRDELHHITRLIENGDIKPVIDSVYPIEEVKNAHERIEQRKRERPLFGKIVLSF</sequence>
<dbReference type="Pfam" id="PF13602">
    <property type="entry name" value="ADH_zinc_N_2"/>
    <property type="match status" value="1"/>
</dbReference>
<gene>
    <name evidence="7" type="ORF">SAMN06265348_104315</name>
</gene>
<dbReference type="InterPro" id="IPR013154">
    <property type="entry name" value="ADH-like_N"/>
</dbReference>
<keyword evidence="4" id="KW-0521">NADP</keyword>
<organism evidence="7 8">
    <name type="scientific">Pedobacter westerhofensis</name>
    <dbReference type="NCBI Taxonomy" id="425512"/>
    <lineage>
        <taxon>Bacteria</taxon>
        <taxon>Pseudomonadati</taxon>
        <taxon>Bacteroidota</taxon>
        <taxon>Sphingobacteriia</taxon>
        <taxon>Sphingobacteriales</taxon>
        <taxon>Sphingobacteriaceae</taxon>
        <taxon>Pedobacter</taxon>
    </lineage>
</organism>
<keyword evidence="3" id="KW-0963">Cytoplasm</keyword>
<evidence type="ECO:0000313" key="7">
    <source>
        <dbReference type="EMBL" id="SMO64569.1"/>
    </source>
</evidence>
<dbReference type="GO" id="GO:0008270">
    <property type="term" value="F:zinc ion binding"/>
    <property type="evidence" value="ECO:0007669"/>
    <property type="project" value="InterPro"/>
</dbReference>
<comment type="subcellular location">
    <subcellularLocation>
        <location evidence="1">Cytoplasm</location>
    </subcellularLocation>
</comment>
<dbReference type="AlphaFoldDB" id="A0A521CYQ3"/>
<evidence type="ECO:0000256" key="5">
    <source>
        <dbReference type="ARBA" id="ARBA00022884"/>
    </source>
</evidence>
<dbReference type="GO" id="GO:0003723">
    <property type="term" value="F:RNA binding"/>
    <property type="evidence" value="ECO:0007669"/>
    <property type="project" value="UniProtKB-KW"/>
</dbReference>
<dbReference type="InterPro" id="IPR002364">
    <property type="entry name" value="Quin_OxRdtase/zeta-crystal_CS"/>
</dbReference>
<evidence type="ECO:0000313" key="8">
    <source>
        <dbReference type="Proteomes" id="UP000320300"/>
    </source>
</evidence>
<dbReference type="OrthoDB" id="9787435at2"/>
<name>A0A521CYQ3_9SPHI</name>
<dbReference type="InterPro" id="IPR051603">
    <property type="entry name" value="Zinc-ADH_QOR/CCCR"/>
</dbReference>
<evidence type="ECO:0000256" key="1">
    <source>
        <dbReference type="ARBA" id="ARBA00004496"/>
    </source>
</evidence>
<dbReference type="SMART" id="SM00829">
    <property type="entry name" value="PKS_ER"/>
    <property type="match status" value="1"/>
</dbReference>
<dbReference type="Gene3D" id="3.90.180.10">
    <property type="entry name" value="Medium-chain alcohol dehydrogenases, catalytic domain"/>
    <property type="match status" value="1"/>
</dbReference>
<keyword evidence="5" id="KW-0694">RNA-binding</keyword>
<comment type="subunit">
    <text evidence="2">Homotetramer.</text>
</comment>
<dbReference type="Proteomes" id="UP000320300">
    <property type="component" value="Unassembled WGS sequence"/>
</dbReference>
<dbReference type="RefSeq" id="WP_142528010.1">
    <property type="nucleotide sequence ID" value="NZ_CBCSJO010000001.1"/>
</dbReference>
<dbReference type="InterPro" id="IPR011032">
    <property type="entry name" value="GroES-like_sf"/>
</dbReference>
<dbReference type="InterPro" id="IPR020843">
    <property type="entry name" value="ER"/>
</dbReference>
<evidence type="ECO:0000259" key="6">
    <source>
        <dbReference type="SMART" id="SM00829"/>
    </source>
</evidence>
<evidence type="ECO:0000256" key="4">
    <source>
        <dbReference type="ARBA" id="ARBA00022857"/>
    </source>
</evidence>
<dbReference type="PANTHER" id="PTHR44154">
    <property type="entry name" value="QUINONE OXIDOREDUCTASE"/>
    <property type="match status" value="1"/>
</dbReference>
<feature type="domain" description="Enoyl reductase (ER)" evidence="6">
    <location>
        <begin position="10"/>
        <end position="318"/>
    </location>
</feature>
<dbReference type="PANTHER" id="PTHR44154:SF1">
    <property type="entry name" value="QUINONE OXIDOREDUCTASE"/>
    <property type="match status" value="1"/>
</dbReference>
<keyword evidence="8" id="KW-1185">Reference proteome</keyword>
<dbReference type="SUPFAM" id="SSF51735">
    <property type="entry name" value="NAD(P)-binding Rossmann-fold domains"/>
    <property type="match status" value="1"/>
</dbReference>
<dbReference type="Gene3D" id="3.40.50.720">
    <property type="entry name" value="NAD(P)-binding Rossmann-like Domain"/>
    <property type="match status" value="1"/>
</dbReference>
<protein>
    <submittedName>
        <fullName evidence="7">NADPH:quinone reductase</fullName>
    </submittedName>
</protein>
<reference evidence="7 8" key="1">
    <citation type="submission" date="2017-05" db="EMBL/GenBank/DDBJ databases">
        <authorList>
            <person name="Varghese N."/>
            <person name="Submissions S."/>
        </authorList>
    </citation>
    <scope>NUCLEOTIDE SEQUENCE [LARGE SCALE GENOMIC DNA]</scope>
    <source>
        <strain evidence="7 8">DSM 19036</strain>
    </source>
</reference>
<dbReference type="GO" id="GO:0016491">
    <property type="term" value="F:oxidoreductase activity"/>
    <property type="evidence" value="ECO:0007669"/>
    <property type="project" value="InterPro"/>
</dbReference>
<dbReference type="GO" id="GO:0005737">
    <property type="term" value="C:cytoplasm"/>
    <property type="evidence" value="ECO:0007669"/>
    <property type="project" value="UniProtKB-SubCell"/>
</dbReference>